<reference evidence="9" key="1">
    <citation type="submission" date="2011-01" db="EMBL/GenBank/DDBJ databases">
        <title>Complete sequence of chromosome of Acidobacterium sp. MP5ACTX9.</title>
        <authorList>
            <consortium name="US DOE Joint Genome Institute"/>
            <person name="Lucas S."/>
            <person name="Copeland A."/>
            <person name="Lapidus A."/>
            <person name="Cheng J.-F."/>
            <person name="Goodwin L."/>
            <person name="Pitluck S."/>
            <person name="Teshima H."/>
            <person name="Detter J.C."/>
            <person name="Han C."/>
            <person name="Tapia R."/>
            <person name="Land M."/>
            <person name="Hauser L."/>
            <person name="Kyrpides N."/>
            <person name="Ivanova N."/>
            <person name="Ovchinnikova G."/>
            <person name="Pagani I."/>
            <person name="Rawat S.R."/>
            <person name="Mannisto M."/>
            <person name="Haggblom M.M."/>
            <person name="Woyke T."/>
        </authorList>
    </citation>
    <scope>NUCLEOTIDE SEQUENCE [LARGE SCALE GENOMIC DNA]</scope>
    <source>
        <strain evidence="9">MP5ACTX9</strain>
    </source>
</reference>
<dbReference type="PaxDb" id="1198114-AciX9_0468"/>
<dbReference type="Proteomes" id="UP000000343">
    <property type="component" value="Chromosome"/>
</dbReference>
<keyword evidence="2" id="KW-1003">Cell membrane</keyword>
<organism evidence="9">
    <name type="scientific">Granulicella tundricola (strain ATCC BAA-1859 / DSM 23138 / MP5ACTX9)</name>
    <dbReference type="NCBI Taxonomy" id="1198114"/>
    <lineage>
        <taxon>Bacteria</taxon>
        <taxon>Pseudomonadati</taxon>
        <taxon>Acidobacteriota</taxon>
        <taxon>Terriglobia</taxon>
        <taxon>Terriglobales</taxon>
        <taxon>Acidobacteriaceae</taxon>
        <taxon>Granulicella</taxon>
    </lineage>
</organism>
<dbReference type="KEGG" id="acm:AciX9_0468"/>
<dbReference type="RefSeq" id="WP_013578868.1">
    <property type="nucleotide sequence ID" value="NC_015064.1"/>
</dbReference>
<dbReference type="eggNOG" id="COG2064">
    <property type="taxonomic scope" value="Bacteria"/>
</dbReference>
<evidence type="ECO:0000313" key="8">
    <source>
        <dbReference type="EMBL" id="ADW67540.1"/>
    </source>
</evidence>
<dbReference type="Pfam" id="PF00482">
    <property type="entry name" value="T2SSF"/>
    <property type="match status" value="1"/>
</dbReference>
<feature type="transmembrane region" description="Helical" evidence="6">
    <location>
        <begin position="97"/>
        <end position="115"/>
    </location>
</feature>
<dbReference type="EMBL" id="CP002480">
    <property type="protein sequence ID" value="ADW67540.1"/>
    <property type="molecule type" value="Genomic_DNA"/>
</dbReference>
<evidence type="ECO:0000256" key="4">
    <source>
        <dbReference type="ARBA" id="ARBA00022989"/>
    </source>
</evidence>
<dbReference type="PANTHER" id="PTHR35007">
    <property type="entry name" value="INTEGRAL MEMBRANE PROTEIN-RELATED"/>
    <property type="match status" value="1"/>
</dbReference>
<keyword evidence="9" id="KW-1185">Reference proteome</keyword>
<feature type="domain" description="Type II secretion system protein GspF" evidence="7">
    <location>
        <begin position="158"/>
        <end position="286"/>
    </location>
</feature>
<dbReference type="STRING" id="1198114.AciX9_0468"/>
<evidence type="ECO:0000259" key="7">
    <source>
        <dbReference type="Pfam" id="PF00482"/>
    </source>
</evidence>
<dbReference type="GO" id="GO:0005886">
    <property type="term" value="C:plasma membrane"/>
    <property type="evidence" value="ECO:0007669"/>
    <property type="project" value="UniProtKB-SubCell"/>
</dbReference>
<sequence length="302" mass="33608">MTLIFFVSILVLMFSAMGLAGSFLLLRNSRGITERVLQVTQGGTGAIQPKHAVREELKKKVFEAVHVVRARLGMNENAKLSERFQGAGFRTASARDIYFAARLIGPAAAIVFGIIMPQNKVFWMMMVGGILYLAPDIILSRMVKGRREKIRLSIPDMIDLLVICVDAGLGMDQAMLRVGQELGTTHPQIYEEIMQINREQRAGKLRLESWQAMAQRTQLPEIDGFVNMLMQNERFGTPIARALSTFGDNIRQKRRQRAEELAAKTTVKIIFPLVLFIFPSMFIVLLGPAGISIARGLASGAM</sequence>
<gene>
    <name evidence="8" type="ordered locus">AciX9_0468</name>
</gene>
<comment type="subcellular location">
    <subcellularLocation>
        <location evidence="1">Cell membrane</location>
        <topology evidence="1">Multi-pass membrane protein</topology>
    </subcellularLocation>
</comment>
<evidence type="ECO:0000256" key="2">
    <source>
        <dbReference type="ARBA" id="ARBA00022475"/>
    </source>
</evidence>
<feature type="transmembrane region" description="Helical" evidence="6">
    <location>
        <begin position="121"/>
        <end position="139"/>
    </location>
</feature>
<evidence type="ECO:0000313" key="9">
    <source>
        <dbReference type="Proteomes" id="UP000000343"/>
    </source>
</evidence>
<dbReference type="InterPro" id="IPR018076">
    <property type="entry name" value="T2SS_GspF_dom"/>
</dbReference>
<proteinExistence type="predicted"/>
<keyword evidence="4 6" id="KW-1133">Transmembrane helix</keyword>
<dbReference type="OrthoDB" id="9810662at2"/>
<evidence type="ECO:0000256" key="5">
    <source>
        <dbReference type="ARBA" id="ARBA00023136"/>
    </source>
</evidence>
<evidence type="ECO:0000256" key="1">
    <source>
        <dbReference type="ARBA" id="ARBA00004651"/>
    </source>
</evidence>
<feature type="transmembrane region" description="Helical" evidence="6">
    <location>
        <begin position="269"/>
        <end position="294"/>
    </location>
</feature>
<dbReference type="HOGENOM" id="CLU_056917_0_1_0"/>
<keyword evidence="3 6" id="KW-0812">Transmembrane</keyword>
<protein>
    <submittedName>
        <fullName evidence="8">Type II secretion system F domain protein</fullName>
    </submittedName>
</protein>
<accession>E8WY01</accession>
<dbReference type="AlphaFoldDB" id="E8WY01"/>
<evidence type="ECO:0000256" key="6">
    <source>
        <dbReference type="SAM" id="Phobius"/>
    </source>
</evidence>
<keyword evidence="5 6" id="KW-0472">Membrane</keyword>
<dbReference type="PANTHER" id="PTHR35007:SF2">
    <property type="entry name" value="PILUS ASSEMBLE PROTEIN"/>
    <property type="match status" value="1"/>
</dbReference>
<evidence type="ECO:0000256" key="3">
    <source>
        <dbReference type="ARBA" id="ARBA00022692"/>
    </source>
</evidence>
<name>E8WY01_GRATM</name>
<feature type="transmembrane region" description="Helical" evidence="6">
    <location>
        <begin position="6"/>
        <end position="26"/>
    </location>
</feature>